<evidence type="ECO:0000256" key="1">
    <source>
        <dbReference type="ARBA" id="ARBA00008683"/>
    </source>
</evidence>
<evidence type="ECO:0000313" key="7">
    <source>
        <dbReference type="EMBL" id="STP30467.1"/>
    </source>
</evidence>
<dbReference type="InterPro" id="IPR004635">
    <property type="entry name" value="Pept_S49_SppA"/>
</dbReference>
<dbReference type="AlphaFoldDB" id="A0A377KMR6"/>
<evidence type="ECO:0000256" key="2">
    <source>
        <dbReference type="ARBA" id="ARBA00022670"/>
    </source>
</evidence>
<reference evidence="6 8" key="1">
    <citation type="submission" date="2015-06" db="EMBL/GenBank/DDBJ databases">
        <title>The Genome Sequence of Enterococcus durans 4EA1.</title>
        <authorList>
            <consortium name="The Broad Institute Genomics Platform"/>
            <consortium name="The Broad Institute Genome Sequencing Center for Infectious Disease"/>
            <person name="Earl A.M."/>
            <person name="Van Tyne D."/>
            <person name="Lebreton F."/>
            <person name="Saavedra J.T."/>
            <person name="Gilmore M.S."/>
            <person name="Manson Mcguire A."/>
            <person name="Clock S."/>
            <person name="Crupain M."/>
            <person name="Rangan U."/>
            <person name="Young S."/>
            <person name="Abouelleil A."/>
            <person name="Cao P."/>
            <person name="Chapman S.B."/>
            <person name="Griggs A."/>
            <person name="Priest M."/>
            <person name="Shea T."/>
            <person name="Wortman J."/>
            <person name="Nusbaum C."/>
            <person name="Birren B."/>
        </authorList>
    </citation>
    <scope>NUCLEOTIDE SEQUENCE [LARGE SCALE GENOMIC DNA]</scope>
    <source>
        <strain evidence="6 8">4EA1</strain>
    </source>
</reference>
<dbReference type="Proteomes" id="UP000252797">
    <property type="component" value="Unassembled WGS sequence"/>
</dbReference>
<reference evidence="7 9" key="2">
    <citation type="submission" date="2018-06" db="EMBL/GenBank/DDBJ databases">
        <authorList>
            <consortium name="Pathogen Informatics"/>
            <person name="Doyle S."/>
        </authorList>
    </citation>
    <scope>NUCLEOTIDE SEQUENCE [LARGE SCALE GENOMIC DNA]</scope>
    <source>
        <strain evidence="7 9">NCTC8129</strain>
    </source>
</reference>
<keyword evidence="3 7" id="KW-0378">Hydrolase</keyword>
<accession>A0A377KMR6</accession>
<dbReference type="PANTHER" id="PTHR42987">
    <property type="entry name" value="PEPTIDASE S49"/>
    <property type="match status" value="1"/>
</dbReference>
<dbReference type="RefSeq" id="WP_113845756.1">
    <property type="nucleotide sequence ID" value="NZ_CABGIZ010000004.1"/>
</dbReference>
<dbReference type="STRING" id="53345.LIU_09470"/>
<dbReference type="InterPro" id="IPR002142">
    <property type="entry name" value="Peptidase_S49"/>
</dbReference>
<sequence length="342" mass="37003">MNKKRWIAVLIAAGLLVISLVSSSLTTKEKEETQMTGLNSLLYGSDELTPTVLEDGDSTEKIVKLTVDGTIASGGSSGLFASEGYNHENFMEQLKAIQEDKSVKGIFLEVNSPGGGVYESAEIAKTLKDIRTDRKIPMYVSMKNTAASGGYYISAQADKIFATDETVTGSIGVIMSGLNYSGLLEKLGVEDTTVKSGALKDMGSSTRPPTKEDQEVLQAYIDSAYNRFVKVVSEGRHKTESEVKQIADGRIYDGAQAKEIGLVDEIAYPEDALKAMRKEQKLENAQLVEYSASSTGFANTWLGSKLAQFQGLKASETNQILTLLENLGTAESPKAMYYYGGE</sequence>
<feature type="domain" description="Peptidase S49" evidence="5">
    <location>
        <begin position="132"/>
        <end position="282"/>
    </location>
</feature>
<comment type="similarity">
    <text evidence="1">Belongs to the peptidase S49 family.</text>
</comment>
<dbReference type="InterPro" id="IPR029045">
    <property type="entry name" value="ClpP/crotonase-like_dom_sf"/>
</dbReference>
<organism evidence="7 9">
    <name type="scientific">Enterococcus durans</name>
    <dbReference type="NCBI Taxonomy" id="53345"/>
    <lineage>
        <taxon>Bacteria</taxon>
        <taxon>Bacillati</taxon>
        <taxon>Bacillota</taxon>
        <taxon>Bacilli</taxon>
        <taxon>Lactobacillales</taxon>
        <taxon>Enterococcaceae</taxon>
        <taxon>Enterococcus</taxon>
    </lineage>
</organism>
<dbReference type="EMBL" id="UGIF01000002">
    <property type="protein sequence ID" value="STP30467.1"/>
    <property type="molecule type" value="Genomic_DNA"/>
</dbReference>
<evidence type="ECO:0000313" key="9">
    <source>
        <dbReference type="Proteomes" id="UP000254070"/>
    </source>
</evidence>
<dbReference type="InterPro" id="IPR047272">
    <property type="entry name" value="S49_SppA_C"/>
</dbReference>
<dbReference type="NCBIfam" id="TIGR00706">
    <property type="entry name" value="SppA_dom"/>
    <property type="match status" value="1"/>
</dbReference>
<evidence type="ECO:0000256" key="3">
    <source>
        <dbReference type="ARBA" id="ARBA00022801"/>
    </source>
</evidence>
<evidence type="ECO:0000313" key="6">
    <source>
        <dbReference type="EMBL" id="RCA10879.1"/>
    </source>
</evidence>
<dbReference type="Pfam" id="PF01343">
    <property type="entry name" value="Peptidase_S49"/>
    <property type="match status" value="1"/>
</dbReference>
<dbReference type="SUPFAM" id="SSF52096">
    <property type="entry name" value="ClpP/crotonase"/>
    <property type="match status" value="1"/>
</dbReference>
<gene>
    <name evidence="7" type="primary">sppA</name>
    <name evidence="6" type="ORF">EA71_01632</name>
    <name evidence="7" type="ORF">NCTC8129_02712</name>
</gene>
<evidence type="ECO:0000256" key="4">
    <source>
        <dbReference type="ARBA" id="ARBA00022825"/>
    </source>
</evidence>
<dbReference type="Gene3D" id="3.90.226.10">
    <property type="entry name" value="2-enoyl-CoA Hydratase, Chain A, domain 1"/>
    <property type="match status" value="2"/>
</dbReference>
<evidence type="ECO:0000259" key="5">
    <source>
        <dbReference type="Pfam" id="PF01343"/>
    </source>
</evidence>
<name>A0A377KMR6_9ENTE</name>
<dbReference type="EC" id="3.4.21.-" evidence="7"/>
<keyword evidence="4" id="KW-0720">Serine protease</keyword>
<proteinExistence type="inferred from homology"/>
<dbReference type="GO" id="GO:0006508">
    <property type="term" value="P:proteolysis"/>
    <property type="evidence" value="ECO:0007669"/>
    <property type="project" value="UniProtKB-KW"/>
</dbReference>
<dbReference type="CDD" id="cd07023">
    <property type="entry name" value="S49_Sppa_N_C"/>
    <property type="match status" value="1"/>
</dbReference>
<dbReference type="GO" id="GO:0008236">
    <property type="term" value="F:serine-type peptidase activity"/>
    <property type="evidence" value="ECO:0007669"/>
    <property type="project" value="UniProtKB-KW"/>
</dbReference>
<keyword evidence="2" id="KW-0645">Protease</keyword>
<protein>
    <submittedName>
        <fullName evidence="6 7">Signal peptide peptidase SppA</fullName>
        <ecNumber evidence="7">3.4.21.-</ecNumber>
    </submittedName>
</protein>
<dbReference type="EMBL" id="LEPB01000004">
    <property type="protein sequence ID" value="RCA10879.1"/>
    <property type="molecule type" value="Genomic_DNA"/>
</dbReference>
<evidence type="ECO:0000313" key="8">
    <source>
        <dbReference type="Proteomes" id="UP000252797"/>
    </source>
</evidence>
<dbReference type="Proteomes" id="UP000254070">
    <property type="component" value="Unassembled WGS sequence"/>
</dbReference>
<dbReference type="PANTHER" id="PTHR42987:SF7">
    <property type="entry name" value="SIGNAL PEPTIDE PEPTIDASE SPPA-RELATED"/>
    <property type="match status" value="1"/>
</dbReference>